<keyword evidence="1" id="KW-0472">Membrane</keyword>
<evidence type="ECO:0008006" key="4">
    <source>
        <dbReference type="Google" id="ProtNLM"/>
    </source>
</evidence>
<comment type="caution">
    <text evidence="2">The sequence shown here is derived from an EMBL/GenBank/DDBJ whole genome shotgun (WGS) entry which is preliminary data.</text>
</comment>
<reference evidence="2" key="2">
    <citation type="submission" date="2021-04" db="EMBL/GenBank/DDBJ databases">
        <authorList>
            <person name="Gilroy R."/>
        </authorList>
    </citation>
    <scope>NUCLEOTIDE SEQUENCE</scope>
    <source>
        <strain evidence="2">ChiGjej4B4-18154</strain>
    </source>
</reference>
<organism evidence="2 3">
    <name type="scientific">Candidatus Allofournierella merdipullorum</name>
    <dbReference type="NCBI Taxonomy" id="2838595"/>
    <lineage>
        <taxon>Bacteria</taxon>
        <taxon>Bacillati</taxon>
        <taxon>Bacillota</taxon>
        <taxon>Clostridia</taxon>
        <taxon>Eubacteriales</taxon>
        <taxon>Oscillospiraceae</taxon>
        <taxon>Allofournierella</taxon>
    </lineage>
</organism>
<evidence type="ECO:0000256" key="1">
    <source>
        <dbReference type="SAM" id="Phobius"/>
    </source>
</evidence>
<keyword evidence="1" id="KW-0812">Transmembrane</keyword>
<dbReference type="EMBL" id="DXBV01000042">
    <property type="protein sequence ID" value="HIZ30486.1"/>
    <property type="molecule type" value="Genomic_DNA"/>
</dbReference>
<reference evidence="2" key="1">
    <citation type="journal article" date="2021" name="PeerJ">
        <title>Extensive microbial diversity within the chicken gut microbiome revealed by metagenomics and culture.</title>
        <authorList>
            <person name="Gilroy R."/>
            <person name="Ravi A."/>
            <person name="Getino M."/>
            <person name="Pursley I."/>
            <person name="Horton D.L."/>
            <person name="Alikhan N.F."/>
            <person name="Baker D."/>
            <person name="Gharbi K."/>
            <person name="Hall N."/>
            <person name="Watson M."/>
            <person name="Adriaenssens E.M."/>
            <person name="Foster-Nyarko E."/>
            <person name="Jarju S."/>
            <person name="Secka A."/>
            <person name="Antonio M."/>
            <person name="Oren A."/>
            <person name="Chaudhuri R.R."/>
            <person name="La Ragione R."/>
            <person name="Hildebrand F."/>
            <person name="Pallen M.J."/>
        </authorList>
    </citation>
    <scope>NUCLEOTIDE SEQUENCE</scope>
    <source>
        <strain evidence="2">ChiGjej4B4-18154</strain>
    </source>
</reference>
<dbReference type="Proteomes" id="UP000824035">
    <property type="component" value="Unassembled WGS sequence"/>
</dbReference>
<feature type="transmembrane region" description="Helical" evidence="1">
    <location>
        <begin position="26"/>
        <end position="47"/>
    </location>
</feature>
<sequence>MSGKQSDALRLRAAYRPKSRRTLRSACVMGVLYLAGLTAGSLCTQALREPLLTYARYFASIDLGLRTTGNGAMVFSVGFLSLFCQLTLLLIAGFCVLGVGLIPVTMLLKGAGAGIFTALLYQQLGPAKGLLLQGLVFWLPETLGTLLVIALSVSALQVSCGLLRCCLGQGGAGLGAASRRLLRRYLTINLVSMLVCGLSVVLTLVFGGLF</sequence>
<feature type="transmembrane region" description="Helical" evidence="1">
    <location>
        <begin position="72"/>
        <end position="99"/>
    </location>
</feature>
<feature type="transmembrane region" description="Helical" evidence="1">
    <location>
        <begin position="106"/>
        <end position="124"/>
    </location>
</feature>
<accession>A0A9D2IZ08</accession>
<name>A0A9D2IZ08_9FIRM</name>
<proteinExistence type="predicted"/>
<protein>
    <recommendedName>
        <fullName evidence="4">Stage II sporulation protein M</fullName>
    </recommendedName>
</protein>
<keyword evidence="1" id="KW-1133">Transmembrane helix</keyword>
<dbReference type="AlphaFoldDB" id="A0A9D2IZ08"/>
<evidence type="ECO:0000313" key="3">
    <source>
        <dbReference type="Proteomes" id="UP000824035"/>
    </source>
</evidence>
<feature type="transmembrane region" description="Helical" evidence="1">
    <location>
        <begin position="144"/>
        <end position="167"/>
    </location>
</feature>
<gene>
    <name evidence="2" type="ORF">H9813_04525</name>
</gene>
<evidence type="ECO:0000313" key="2">
    <source>
        <dbReference type="EMBL" id="HIZ30486.1"/>
    </source>
</evidence>
<feature type="transmembrane region" description="Helical" evidence="1">
    <location>
        <begin position="188"/>
        <end position="209"/>
    </location>
</feature>